<dbReference type="InterPro" id="IPR050416">
    <property type="entry name" value="FAD-linked_Oxidoreductase"/>
</dbReference>
<keyword evidence="4" id="KW-0274">FAD</keyword>
<dbReference type="Pfam" id="PF01565">
    <property type="entry name" value="FAD_binding_4"/>
    <property type="match status" value="1"/>
</dbReference>
<dbReference type="SUPFAM" id="SSF56176">
    <property type="entry name" value="FAD-binding/transporter-associated domain-like"/>
    <property type="match status" value="1"/>
</dbReference>
<evidence type="ECO:0000256" key="4">
    <source>
        <dbReference type="ARBA" id="ARBA00022827"/>
    </source>
</evidence>
<evidence type="ECO:0000256" key="2">
    <source>
        <dbReference type="ARBA" id="ARBA00005466"/>
    </source>
</evidence>
<dbReference type="AlphaFoldDB" id="A0A2P6TV92"/>
<gene>
    <name evidence="7" type="ORF">C2E21_3543</name>
</gene>
<accession>A0A2P6TV92</accession>
<comment type="caution">
    <text evidence="7">The sequence shown here is derived from an EMBL/GenBank/DDBJ whole genome shotgun (WGS) entry which is preliminary data.</text>
</comment>
<keyword evidence="3" id="KW-0285">Flavoprotein</keyword>
<dbReference type="PROSITE" id="PS51387">
    <property type="entry name" value="FAD_PCMH"/>
    <property type="match status" value="1"/>
</dbReference>
<keyword evidence="8" id="KW-1185">Reference proteome</keyword>
<organism evidence="7 8">
    <name type="scientific">Chlorella sorokiniana</name>
    <name type="common">Freshwater green alga</name>
    <dbReference type="NCBI Taxonomy" id="3076"/>
    <lineage>
        <taxon>Eukaryota</taxon>
        <taxon>Viridiplantae</taxon>
        <taxon>Chlorophyta</taxon>
        <taxon>core chlorophytes</taxon>
        <taxon>Trebouxiophyceae</taxon>
        <taxon>Chlorellales</taxon>
        <taxon>Chlorellaceae</taxon>
        <taxon>Chlorella clade</taxon>
        <taxon>Chlorella</taxon>
    </lineage>
</organism>
<name>A0A2P6TV92_CHLSO</name>
<dbReference type="OrthoDB" id="564417at2759"/>
<comment type="cofactor">
    <cofactor evidence="1">
        <name>FAD</name>
        <dbReference type="ChEBI" id="CHEBI:57692"/>
    </cofactor>
</comment>
<dbReference type="InterPro" id="IPR016166">
    <property type="entry name" value="FAD-bd_PCMH"/>
</dbReference>
<proteinExistence type="inferred from homology"/>
<dbReference type="Proteomes" id="UP000239899">
    <property type="component" value="Unassembled WGS sequence"/>
</dbReference>
<comment type="similarity">
    <text evidence="2">Belongs to the oxygen-dependent FAD-linked oxidoreductase family.</text>
</comment>
<evidence type="ECO:0000256" key="5">
    <source>
        <dbReference type="ARBA" id="ARBA00023002"/>
    </source>
</evidence>
<feature type="domain" description="FAD-binding PCMH-type" evidence="6">
    <location>
        <begin position="41"/>
        <end position="215"/>
    </location>
</feature>
<reference evidence="7 8" key="1">
    <citation type="journal article" date="2018" name="Plant J.">
        <title>Genome sequences of Chlorella sorokiniana UTEX 1602 and Micractinium conductrix SAG 241.80: implications to maltose excretion by a green alga.</title>
        <authorList>
            <person name="Arriola M.B."/>
            <person name="Velmurugan N."/>
            <person name="Zhang Y."/>
            <person name="Plunkett M.H."/>
            <person name="Hondzo H."/>
            <person name="Barney B.M."/>
        </authorList>
    </citation>
    <scope>NUCLEOTIDE SEQUENCE [LARGE SCALE GENOMIC DNA]</scope>
    <source>
        <strain evidence="8">UTEX 1602</strain>
    </source>
</reference>
<dbReference type="GO" id="GO:0071949">
    <property type="term" value="F:FAD binding"/>
    <property type="evidence" value="ECO:0007669"/>
    <property type="project" value="InterPro"/>
</dbReference>
<evidence type="ECO:0000256" key="3">
    <source>
        <dbReference type="ARBA" id="ARBA00022630"/>
    </source>
</evidence>
<evidence type="ECO:0000313" key="8">
    <source>
        <dbReference type="Proteomes" id="UP000239899"/>
    </source>
</evidence>
<dbReference type="STRING" id="3076.A0A2P6TV92"/>
<keyword evidence="5" id="KW-0560">Oxidoreductase</keyword>
<dbReference type="InterPro" id="IPR016169">
    <property type="entry name" value="FAD-bd_PCMH_sub2"/>
</dbReference>
<dbReference type="InterPro" id="IPR036318">
    <property type="entry name" value="FAD-bd_PCMH-like_sf"/>
</dbReference>
<evidence type="ECO:0000259" key="6">
    <source>
        <dbReference type="PROSITE" id="PS51387"/>
    </source>
</evidence>
<protein>
    <submittedName>
        <fullName evidence="7">FAD-dependent oxidoreductase isoform A</fullName>
    </submittedName>
</protein>
<dbReference type="PANTHER" id="PTHR42973">
    <property type="entry name" value="BINDING OXIDOREDUCTASE, PUTATIVE (AFU_ORTHOLOGUE AFUA_1G17690)-RELATED"/>
    <property type="match status" value="1"/>
</dbReference>
<dbReference type="PANTHER" id="PTHR42973:SF39">
    <property type="entry name" value="FAD-BINDING PCMH-TYPE DOMAIN-CONTAINING PROTEIN"/>
    <property type="match status" value="1"/>
</dbReference>
<sequence>MALAPIRGSLVQCLRDNNIDVVTGTDYPTYLEASQTFSKLFRSWPSAIAYPNNTEEVAAAVKCAAKYNTAVRPRCGGHGNEGESVTTGALTLDLSRMSTVKMAKDGNSVTVQAGARVGTVIAQLWKQSNGTRGFPGGQRPTVGISGYTLGGGFGGTTRWAGLAGDNLIALTAIDGKGRILRADHTKNSDLLWVSRGGGGGRIALITEFVFRTMDVSTKVTQLSALIPRDRAVEVTNWWQTWQSSLSNKFTTRVDYTNNTDDGQVSVELTGWCMGGQEECERELNATIAEDKPVLDLLIKLSESDLTQAIQDVYLNAVVNGIGWEVPEGYTALEAVNDPQAWLGERSYYKYKTVILQEPLPPEGIQAVLDYASSGERGTRVFEFQVTSVAQEASLACSVVSCQLGGAPRGERGTRVFEFQALGGAAAEVPKLATAAANLRTAGAILILRANSKNESEALIALHNATQTIDKLIKLVPRYQAYVSFVDTDIVAFADWQSAYYGDALEGVVCANLKYDPSDIFTMPLDLASDNPGLSEADSDKCNRLLRKLGAEAAAWSRHLMKNAPARG</sequence>
<dbReference type="GO" id="GO:0016491">
    <property type="term" value="F:oxidoreductase activity"/>
    <property type="evidence" value="ECO:0007669"/>
    <property type="project" value="UniProtKB-KW"/>
</dbReference>
<dbReference type="EMBL" id="LHPG02000006">
    <property type="protein sequence ID" value="PRW57993.1"/>
    <property type="molecule type" value="Genomic_DNA"/>
</dbReference>
<dbReference type="Gene3D" id="3.30.465.10">
    <property type="match status" value="1"/>
</dbReference>
<evidence type="ECO:0000313" key="7">
    <source>
        <dbReference type="EMBL" id="PRW57993.1"/>
    </source>
</evidence>
<evidence type="ECO:0000256" key="1">
    <source>
        <dbReference type="ARBA" id="ARBA00001974"/>
    </source>
</evidence>
<dbReference type="Gene3D" id="3.40.462.20">
    <property type="match status" value="1"/>
</dbReference>
<dbReference type="InterPro" id="IPR006094">
    <property type="entry name" value="Oxid_FAD_bind_N"/>
</dbReference>